<proteinExistence type="predicted"/>
<feature type="region of interest" description="Disordered" evidence="1">
    <location>
        <begin position="1"/>
        <end position="47"/>
    </location>
</feature>
<protein>
    <submittedName>
        <fullName evidence="2">DNase</fullName>
    </submittedName>
</protein>
<name>A0AAN1E3M3_ECO57</name>
<dbReference type="Proteomes" id="UP000177471">
    <property type="component" value="Chromosome"/>
</dbReference>
<organism evidence="2 3">
    <name type="scientific">Escherichia coli O157:H7</name>
    <dbReference type="NCBI Taxonomy" id="83334"/>
    <lineage>
        <taxon>Bacteria</taxon>
        <taxon>Pseudomonadati</taxon>
        <taxon>Pseudomonadota</taxon>
        <taxon>Gammaproteobacteria</taxon>
        <taxon>Enterobacterales</taxon>
        <taxon>Enterobacteriaceae</taxon>
        <taxon>Escherichia</taxon>
    </lineage>
</organism>
<reference evidence="2 3" key="1">
    <citation type="submission" date="2016-10" db="EMBL/GenBank/DDBJ databases">
        <title>E. coli O157:H7 PA20.</title>
        <authorList>
            <person name="Uhlich G.A."/>
            <person name="Chen C.-Y."/>
            <person name="Paoli G."/>
        </authorList>
    </citation>
    <scope>NUCLEOTIDE SEQUENCE [LARGE SCALE GENOMIC DNA]</scope>
    <source>
        <strain evidence="2 3">PA20</strain>
    </source>
</reference>
<evidence type="ECO:0000313" key="2">
    <source>
        <dbReference type="EMBL" id="APA42112.1"/>
    </source>
</evidence>
<accession>A0AAN1E3M3</accession>
<sequence>MARSGPTESLACDQTRGGSSGEKKRSPWTPRPLSRREKIPVSGQLTC</sequence>
<dbReference type="EMBL" id="CP017669">
    <property type="protein sequence ID" value="APA42112.1"/>
    <property type="molecule type" value="Genomic_DNA"/>
</dbReference>
<gene>
    <name evidence="2" type="ORF">AU473_14945</name>
</gene>
<evidence type="ECO:0000313" key="3">
    <source>
        <dbReference type="Proteomes" id="UP000177471"/>
    </source>
</evidence>
<evidence type="ECO:0000256" key="1">
    <source>
        <dbReference type="SAM" id="MobiDB-lite"/>
    </source>
</evidence>
<dbReference type="AlphaFoldDB" id="A0AAN1E3M3"/>